<reference evidence="3 4" key="1">
    <citation type="submission" date="2017-11" db="EMBL/GenBank/DDBJ databases">
        <title>Evolution of Phototrophy in the Chloroflexi Phylum Driven by Horizontal Gene Transfer.</title>
        <authorList>
            <person name="Ward L.M."/>
            <person name="Hemp J."/>
            <person name="Shih P.M."/>
            <person name="Mcglynn S.E."/>
            <person name="Fischer W."/>
        </authorList>
    </citation>
    <scope>NUCLEOTIDE SEQUENCE [LARGE SCALE GENOMIC DNA]</scope>
    <source>
        <strain evidence="3">JP3_13</strain>
    </source>
</reference>
<dbReference type="PANTHER" id="PTHR42957:SF1">
    <property type="entry name" value="HELICASE MJ1565-RELATED"/>
    <property type="match status" value="1"/>
</dbReference>
<dbReference type="InterPro" id="IPR002789">
    <property type="entry name" value="HerA_central"/>
</dbReference>
<protein>
    <submittedName>
        <fullName evidence="3">ATPase</fullName>
    </submittedName>
</protein>
<dbReference type="SUPFAM" id="SSF52540">
    <property type="entry name" value="P-loop containing nucleoside triphosphate hydrolases"/>
    <property type="match status" value="1"/>
</dbReference>
<evidence type="ECO:0000259" key="1">
    <source>
        <dbReference type="Pfam" id="PF01935"/>
    </source>
</evidence>
<dbReference type="Pfam" id="PF01935">
    <property type="entry name" value="DUF87"/>
    <property type="match status" value="1"/>
</dbReference>
<dbReference type="Gene3D" id="3.40.50.300">
    <property type="entry name" value="P-loop containing nucleotide triphosphate hydrolases"/>
    <property type="match status" value="2"/>
</dbReference>
<dbReference type="InterPro" id="IPR027417">
    <property type="entry name" value="P-loop_NTPase"/>
</dbReference>
<feature type="domain" description="Helicase HerA barrel" evidence="2">
    <location>
        <begin position="37"/>
        <end position="128"/>
    </location>
</feature>
<proteinExistence type="predicted"/>
<dbReference type="InterPro" id="IPR008571">
    <property type="entry name" value="HerA-like"/>
</dbReference>
<evidence type="ECO:0000313" key="3">
    <source>
        <dbReference type="EMBL" id="PJF36269.1"/>
    </source>
</evidence>
<dbReference type="PANTHER" id="PTHR42957">
    <property type="entry name" value="HELICASE MJ1565-RELATED"/>
    <property type="match status" value="1"/>
</dbReference>
<accession>A0A2M8PFE3</accession>
<comment type="caution">
    <text evidence="3">The sequence shown here is derived from an EMBL/GenBank/DDBJ whole genome shotgun (WGS) entry which is preliminary data.</text>
</comment>
<evidence type="ECO:0000259" key="2">
    <source>
        <dbReference type="Pfam" id="PF09378"/>
    </source>
</evidence>
<dbReference type="EMBL" id="PGTM01000067">
    <property type="protein sequence ID" value="PJF36269.1"/>
    <property type="molecule type" value="Genomic_DNA"/>
</dbReference>
<name>A0A2M8PFE3_9CHLR</name>
<organism evidence="3 4">
    <name type="scientific">Candidatus Thermofonsia Clade 1 bacterium</name>
    <dbReference type="NCBI Taxonomy" id="2364210"/>
    <lineage>
        <taxon>Bacteria</taxon>
        <taxon>Bacillati</taxon>
        <taxon>Chloroflexota</taxon>
        <taxon>Candidatus Thermofontia</taxon>
        <taxon>Candidatus Thermofonsia Clade 1</taxon>
    </lineage>
</organism>
<feature type="domain" description="Helicase HerA central" evidence="1">
    <location>
        <begin position="166"/>
        <end position="403"/>
    </location>
</feature>
<gene>
    <name evidence="3" type="ORF">CUN49_06365</name>
</gene>
<dbReference type="AlphaFoldDB" id="A0A2M8PFE3"/>
<evidence type="ECO:0000313" key="4">
    <source>
        <dbReference type="Proteomes" id="UP000229681"/>
    </source>
</evidence>
<sequence>MPKALPIDSDSLDDWFPRQSAPELPALESAPASKRLGVIVGGSLSKGLDVKLDRQTEIESLAVGRYVVVRGKYKRFFCMITDVILDSTNPSLRSDPPDLSDPFLREVYVGTAAYGTLHVAPMLSIEGEAGEPKPVKTIPGHFMPVEIADAQDVNDVFGAEDETHFNIGTPLELEETQVNLDLKRLVERSSGVFGKSGTGKSFLTRILLSGVIQRNIAVNLIFDMHNDYGWEVTDERGPKAKGLRQLFPAKVSIFTLDEESSRRRNAKYDYVVTLGYDDIEPEDLAMLKLTMGLSDPMLDAAYTLRKKWGKAWIKTLLEADNDKFEEVVQTTNVSSASLTALARRLERFERFEFLKPDGALSDSVQMLLNYLTEQRKSVVLEFGRYGSALEAYILVANYLTRRIHAEYVKRVEKSLGDASLEPPQLLITIEEAHKFLDPLIARQTIFGTIAREMRKYNVTLLIVDQRPSGIDEEVMSQIGTRITALLDNERDIAAVLTGISGASGLREVLARLDTKQQALIMGHAVPMPVVVKTRAYDTAFYQDVAGLSEAPTAESSAARRLSGLGKRRIE</sequence>
<dbReference type="Pfam" id="PF09378">
    <property type="entry name" value="HAS-barrel"/>
    <property type="match status" value="1"/>
</dbReference>
<dbReference type="InterPro" id="IPR018538">
    <property type="entry name" value="HerA_barrel_dom"/>
</dbReference>
<dbReference type="Proteomes" id="UP000229681">
    <property type="component" value="Unassembled WGS sequence"/>
</dbReference>